<dbReference type="InterPro" id="IPR005119">
    <property type="entry name" value="LysR_subst-bd"/>
</dbReference>
<dbReference type="GO" id="GO:0006355">
    <property type="term" value="P:regulation of DNA-templated transcription"/>
    <property type="evidence" value="ECO:0007669"/>
    <property type="project" value="TreeGrafter"/>
</dbReference>
<evidence type="ECO:0000313" key="6">
    <source>
        <dbReference type="Proteomes" id="UP000436483"/>
    </source>
</evidence>
<evidence type="ECO:0000256" key="3">
    <source>
        <dbReference type="ARBA" id="ARBA00023163"/>
    </source>
</evidence>
<dbReference type="Pfam" id="PF03466">
    <property type="entry name" value="LysR_substrate"/>
    <property type="match status" value="1"/>
</dbReference>
<dbReference type="EMBL" id="WURB01000032">
    <property type="protein sequence ID" value="MXQ14367.1"/>
    <property type="molecule type" value="Genomic_DNA"/>
</dbReference>
<name>A0A7X3MW75_9HYPH</name>
<dbReference type="Proteomes" id="UP000436483">
    <property type="component" value="Unassembled WGS sequence"/>
</dbReference>
<dbReference type="PANTHER" id="PTHR30126:SF91">
    <property type="entry name" value="LYSR FAMILY TRANSCRIPTIONAL REGULATOR"/>
    <property type="match status" value="1"/>
</dbReference>
<evidence type="ECO:0000256" key="2">
    <source>
        <dbReference type="ARBA" id="ARBA00023015"/>
    </source>
</evidence>
<keyword evidence="2" id="KW-0805">Transcription regulation</keyword>
<dbReference type="Gene3D" id="3.40.190.290">
    <property type="match status" value="1"/>
</dbReference>
<evidence type="ECO:0000256" key="1">
    <source>
        <dbReference type="ARBA" id="ARBA00009437"/>
    </source>
</evidence>
<evidence type="ECO:0000259" key="4">
    <source>
        <dbReference type="Pfam" id="PF03466"/>
    </source>
</evidence>
<reference evidence="5 6" key="2">
    <citation type="submission" date="2020-01" db="EMBL/GenBank/DDBJ databases">
        <title>Microvirga sp. nov., an arsenate reduction bacterium isolated from Tibet hotspring sediments.</title>
        <authorList>
            <person name="Xian W.-D."/>
            <person name="Li W.-J."/>
        </authorList>
    </citation>
    <scope>NUCLEOTIDE SEQUENCE [LARGE SCALE GENOMIC DNA]</scope>
    <source>
        <strain evidence="5 6">KCTC 23863</strain>
    </source>
</reference>
<dbReference type="SUPFAM" id="SSF53850">
    <property type="entry name" value="Periplasmic binding protein-like II"/>
    <property type="match status" value="1"/>
</dbReference>
<keyword evidence="6" id="KW-1185">Reference proteome</keyword>
<evidence type="ECO:0000313" key="5">
    <source>
        <dbReference type="EMBL" id="MXQ14367.1"/>
    </source>
</evidence>
<dbReference type="AlphaFoldDB" id="A0A7X3MW75"/>
<gene>
    <name evidence="5" type="ORF">GR328_23535</name>
</gene>
<sequence>MAPLLPVIGSFAETYPAVDLRVIVDAVTSPLASVLEGTSMLGITGPLALQHQEIVTAPILTVQRVAVAAPSHPLARSNQPLTRRAITEHRQIVTWTRDQTGGSHPFRPTSTRAWQASDIGAKREMLLAGLGWGTMPLHIVEDDLASGRLVQLRLPPQIAAPWSTPLPLYLIRSVHHPQGPAGRWLFERIVSILGQH</sequence>
<organism evidence="5 6">
    <name type="scientific">Microvirga makkahensis</name>
    <dbReference type="NCBI Taxonomy" id="1128670"/>
    <lineage>
        <taxon>Bacteria</taxon>
        <taxon>Pseudomonadati</taxon>
        <taxon>Pseudomonadota</taxon>
        <taxon>Alphaproteobacteria</taxon>
        <taxon>Hyphomicrobiales</taxon>
        <taxon>Methylobacteriaceae</taxon>
        <taxon>Microvirga</taxon>
    </lineage>
</organism>
<feature type="domain" description="LysR substrate-binding" evidence="4">
    <location>
        <begin position="4"/>
        <end position="189"/>
    </location>
</feature>
<dbReference type="GO" id="GO:0000976">
    <property type="term" value="F:transcription cis-regulatory region binding"/>
    <property type="evidence" value="ECO:0007669"/>
    <property type="project" value="TreeGrafter"/>
</dbReference>
<keyword evidence="3" id="KW-0804">Transcription</keyword>
<comment type="similarity">
    <text evidence="1">Belongs to the LysR transcriptional regulatory family.</text>
</comment>
<comment type="caution">
    <text evidence="5">The sequence shown here is derived from an EMBL/GenBank/DDBJ whole genome shotgun (WGS) entry which is preliminary data.</text>
</comment>
<proteinExistence type="inferred from homology"/>
<protein>
    <recommendedName>
        <fullName evidence="4">LysR substrate-binding domain-containing protein</fullName>
    </recommendedName>
</protein>
<accession>A0A7X3MW75</accession>
<dbReference type="PANTHER" id="PTHR30126">
    <property type="entry name" value="HTH-TYPE TRANSCRIPTIONAL REGULATOR"/>
    <property type="match status" value="1"/>
</dbReference>
<reference evidence="5 6" key="1">
    <citation type="submission" date="2019-12" db="EMBL/GenBank/DDBJ databases">
        <authorList>
            <person name="Yuan C.-G."/>
        </authorList>
    </citation>
    <scope>NUCLEOTIDE SEQUENCE [LARGE SCALE GENOMIC DNA]</scope>
    <source>
        <strain evidence="5 6">KCTC 23863</strain>
    </source>
</reference>
<dbReference type="OrthoDB" id="196624at2"/>